<proteinExistence type="inferred from homology"/>
<gene>
    <name evidence="9" type="primary">lspA</name>
    <name evidence="12" type="ORF">EV196_105201</name>
</gene>
<evidence type="ECO:0000256" key="6">
    <source>
        <dbReference type="ARBA" id="ARBA00022801"/>
    </source>
</evidence>
<dbReference type="Proteomes" id="UP000295455">
    <property type="component" value="Unassembled WGS sequence"/>
</dbReference>
<dbReference type="GO" id="GO:0006508">
    <property type="term" value="P:proteolysis"/>
    <property type="evidence" value="ECO:0007669"/>
    <property type="project" value="UniProtKB-KW"/>
</dbReference>
<dbReference type="AlphaFoldDB" id="A0A4R1RHW7"/>
<evidence type="ECO:0000256" key="8">
    <source>
        <dbReference type="ARBA" id="ARBA00023136"/>
    </source>
</evidence>
<keyword evidence="2 9" id="KW-1003">Cell membrane</keyword>
<feature type="active site" evidence="9">
    <location>
        <position position="148"/>
    </location>
</feature>
<reference evidence="12 13" key="1">
    <citation type="submission" date="2019-03" db="EMBL/GenBank/DDBJ databases">
        <title>Genomic Encyclopedia of Type Strains, Phase IV (KMG-IV): sequencing the most valuable type-strain genomes for metagenomic binning, comparative biology and taxonomic classification.</title>
        <authorList>
            <person name="Goeker M."/>
        </authorList>
    </citation>
    <scope>NUCLEOTIDE SEQUENCE [LARGE SCALE GENOMIC DNA]</scope>
    <source>
        <strain evidence="12 13">DSM 18792</strain>
    </source>
</reference>
<dbReference type="RefSeq" id="WP_132217951.1">
    <property type="nucleotide sequence ID" value="NZ_OX156936.1"/>
</dbReference>
<evidence type="ECO:0000256" key="2">
    <source>
        <dbReference type="ARBA" id="ARBA00022475"/>
    </source>
</evidence>
<evidence type="ECO:0000313" key="13">
    <source>
        <dbReference type="Proteomes" id="UP000295455"/>
    </source>
</evidence>
<evidence type="ECO:0000256" key="11">
    <source>
        <dbReference type="RuleBase" id="RU004181"/>
    </source>
</evidence>
<sequence>MKFTKRTAYIILVIVATIAIDQISKVLVRANIQPRTDFQLGERISLIGDAFIMMNVENSGAFLGMGSDLNPTLRIVLLLILPIIVLGFVLRHILKDKTIDNWSLFAFASIIGGGIANVYDRIIYGSVTDFFYIDLGGVFRTGIFNMADLSVTTGMFILLFVSFGKKKKSEDLEKTA</sequence>
<dbReference type="UniPathway" id="UPA00665"/>
<protein>
    <recommendedName>
        <fullName evidence="9">Lipoprotein signal peptidase</fullName>
        <ecNumber evidence="9">3.4.23.36</ecNumber>
    </recommendedName>
    <alternativeName>
        <fullName evidence="9">Prolipoprotein signal peptidase</fullName>
    </alternativeName>
    <alternativeName>
        <fullName evidence="9">Signal peptidase II</fullName>
        <shortName evidence="9">SPase II</shortName>
    </alternativeName>
</protein>
<evidence type="ECO:0000256" key="1">
    <source>
        <dbReference type="ARBA" id="ARBA00006139"/>
    </source>
</evidence>
<dbReference type="OrthoDB" id="9810259at2"/>
<evidence type="ECO:0000256" key="4">
    <source>
        <dbReference type="ARBA" id="ARBA00022692"/>
    </source>
</evidence>
<feature type="transmembrane region" description="Helical" evidence="9">
    <location>
        <begin position="102"/>
        <end position="123"/>
    </location>
</feature>
<keyword evidence="6 9" id="KW-0378">Hydrolase</keyword>
<evidence type="ECO:0000313" key="12">
    <source>
        <dbReference type="EMBL" id="TCL65539.1"/>
    </source>
</evidence>
<dbReference type="HAMAP" id="MF_00161">
    <property type="entry name" value="LspA"/>
    <property type="match status" value="1"/>
</dbReference>
<feature type="transmembrane region" description="Helical" evidence="9">
    <location>
        <begin position="7"/>
        <end position="28"/>
    </location>
</feature>
<keyword evidence="13" id="KW-1185">Reference proteome</keyword>
<dbReference type="InterPro" id="IPR001872">
    <property type="entry name" value="Peptidase_A8"/>
</dbReference>
<feature type="transmembrane region" description="Helical" evidence="9">
    <location>
        <begin position="143"/>
        <end position="164"/>
    </location>
</feature>
<dbReference type="NCBIfam" id="TIGR00077">
    <property type="entry name" value="lspA"/>
    <property type="match status" value="1"/>
</dbReference>
<evidence type="ECO:0000256" key="5">
    <source>
        <dbReference type="ARBA" id="ARBA00022750"/>
    </source>
</evidence>
<dbReference type="EMBL" id="SLUP01000005">
    <property type="protein sequence ID" value="TCL65539.1"/>
    <property type="molecule type" value="Genomic_DNA"/>
</dbReference>
<dbReference type="GO" id="GO:0005886">
    <property type="term" value="C:plasma membrane"/>
    <property type="evidence" value="ECO:0007669"/>
    <property type="project" value="UniProtKB-SubCell"/>
</dbReference>
<feature type="active site" evidence="9">
    <location>
        <position position="129"/>
    </location>
</feature>
<comment type="catalytic activity">
    <reaction evidence="9 10">
        <text>Release of signal peptides from bacterial membrane prolipoproteins. Hydrolyzes -Xaa-Yaa-Zaa-|-(S,diacylglyceryl)Cys-, in which Xaa is hydrophobic (preferably Leu), and Yaa (Ala or Ser) and Zaa (Gly or Ala) have small, neutral side chains.</text>
        <dbReference type="EC" id="3.4.23.36"/>
    </reaction>
</comment>
<dbReference type="Pfam" id="PF01252">
    <property type="entry name" value="Peptidase_A8"/>
    <property type="match status" value="1"/>
</dbReference>
<comment type="similarity">
    <text evidence="1 9 11">Belongs to the peptidase A8 family.</text>
</comment>
<dbReference type="PANTHER" id="PTHR33695:SF1">
    <property type="entry name" value="LIPOPROTEIN SIGNAL PEPTIDASE"/>
    <property type="match status" value="1"/>
</dbReference>
<keyword evidence="7 9" id="KW-1133">Transmembrane helix</keyword>
<keyword evidence="3 9" id="KW-0645">Protease</keyword>
<comment type="function">
    <text evidence="9 10">This protein specifically catalyzes the removal of signal peptides from prolipoproteins.</text>
</comment>
<name>A0A4R1RHW7_9FLAO</name>
<organism evidence="12 13">
    <name type="scientific">Mariniflexile fucanivorans</name>
    <dbReference type="NCBI Taxonomy" id="264023"/>
    <lineage>
        <taxon>Bacteria</taxon>
        <taxon>Pseudomonadati</taxon>
        <taxon>Bacteroidota</taxon>
        <taxon>Flavobacteriia</taxon>
        <taxon>Flavobacteriales</taxon>
        <taxon>Flavobacteriaceae</taxon>
        <taxon>Mariniflexile</taxon>
    </lineage>
</organism>
<evidence type="ECO:0000256" key="10">
    <source>
        <dbReference type="RuleBase" id="RU000594"/>
    </source>
</evidence>
<evidence type="ECO:0000256" key="3">
    <source>
        <dbReference type="ARBA" id="ARBA00022670"/>
    </source>
</evidence>
<dbReference type="PRINTS" id="PR00781">
    <property type="entry name" value="LIPOSIGPTASE"/>
</dbReference>
<keyword evidence="8 9" id="KW-0472">Membrane</keyword>
<accession>A0A4R1RHW7</accession>
<evidence type="ECO:0000256" key="7">
    <source>
        <dbReference type="ARBA" id="ARBA00022989"/>
    </source>
</evidence>
<dbReference type="PANTHER" id="PTHR33695">
    <property type="entry name" value="LIPOPROTEIN SIGNAL PEPTIDASE"/>
    <property type="match status" value="1"/>
</dbReference>
<dbReference type="EC" id="3.4.23.36" evidence="9"/>
<evidence type="ECO:0000256" key="9">
    <source>
        <dbReference type="HAMAP-Rule" id="MF_00161"/>
    </source>
</evidence>
<keyword evidence="4 9" id="KW-0812">Transmembrane</keyword>
<keyword evidence="5 9" id="KW-0064">Aspartyl protease</keyword>
<comment type="pathway">
    <text evidence="9">Protein modification; lipoprotein biosynthesis (signal peptide cleavage).</text>
</comment>
<dbReference type="PROSITE" id="PS00855">
    <property type="entry name" value="SPASE_II"/>
    <property type="match status" value="1"/>
</dbReference>
<comment type="subcellular location">
    <subcellularLocation>
        <location evidence="9">Cell membrane</location>
        <topology evidence="9">Multi-pass membrane protein</topology>
    </subcellularLocation>
</comment>
<feature type="transmembrane region" description="Helical" evidence="9">
    <location>
        <begin position="72"/>
        <end position="90"/>
    </location>
</feature>
<comment type="caution">
    <text evidence="12">The sequence shown here is derived from an EMBL/GenBank/DDBJ whole genome shotgun (WGS) entry which is preliminary data.</text>
</comment>
<dbReference type="GO" id="GO:0004190">
    <property type="term" value="F:aspartic-type endopeptidase activity"/>
    <property type="evidence" value="ECO:0007669"/>
    <property type="project" value="UniProtKB-UniRule"/>
</dbReference>